<accession>A0A7Y0RDJ6</accession>
<dbReference type="Proteomes" id="UP000567186">
    <property type="component" value="Unassembled WGS sequence"/>
</dbReference>
<organism evidence="1 2">
    <name type="scientific">Marinobacter orientalis</name>
    <dbReference type="NCBI Taxonomy" id="1928859"/>
    <lineage>
        <taxon>Bacteria</taxon>
        <taxon>Pseudomonadati</taxon>
        <taxon>Pseudomonadota</taxon>
        <taxon>Gammaproteobacteria</taxon>
        <taxon>Pseudomonadales</taxon>
        <taxon>Marinobacteraceae</taxon>
        <taxon>Marinobacter</taxon>
    </lineage>
</organism>
<dbReference type="OrthoDB" id="7871407at2"/>
<reference evidence="1 2" key="1">
    <citation type="submission" date="2020-04" db="EMBL/GenBank/DDBJ databases">
        <title>Marinobacter oceani sp. nov., isolated from marine solar saltern.</title>
        <authorList>
            <person name="Chen X.-Y."/>
        </authorList>
    </citation>
    <scope>NUCLEOTIDE SEQUENCE [LARGE SCALE GENOMIC DNA]</scope>
    <source>
        <strain evidence="1 2">W62</strain>
    </source>
</reference>
<proteinExistence type="predicted"/>
<keyword evidence="2" id="KW-1185">Reference proteome</keyword>
<protein>
    <submittedName>
        <fullName evidence="1">Uncharacterized protein</fullName>
    </submittedName>
</protein>
<dbReference type="EMBL" id="JABCKY010000003">
    <property type="protein sequence ID" value="NMT64249.1"/>
    <property type="molecule type" value="Genomic_DNA"/>
</dbReference>
<name>A0A7Y0RDJ6_9GAMM</name>
<gene>
    <name evidence="1" type="ORF">HIU99_11630</name>
</gene>
<sequence length="64" mass="7370">MSKALNGNFTSKDQAKNVWDDLVGSGIPQDNIYIDNDEQVIKVMIPTEERKEIEEIFDRHGLTY</sequence>
<comment type="caution">
    <text evidence="1">The sequence shown here is derived from an EMBL/GenBank/DDBJ whole genome shotgun (WGS) entry which is preliminary data.</text>
</comment>
<dbReference type="RefSeq" id="WP_135955412.1">
    <property type="nucleotide sequence ID" value="NZ_JABCKY010000003.1"/>
</dbReference>
<evidence type="ECO:0000313" key="2">
    <source>
        <dbReference type="Proteomes" id="UP000567186"/>
    </source>
</evidence>
<evidence type="ECO:0000313" key="1">
    <source>
        <dbReference type="EMBL" id="NMT64249.1"/>
    </source>
</evidence>
<dbReference type="AlphaFoldDB" id="A0A7Y0RDJ6"/>